<dbReference type="GO" id="GO:0000287">
    <property type="term" value="F:magnesium ion binding"/>
    <property type="evidence" value="ECO:0007669"/>
    <property type="project" value="UniProtKB-UniRule"/>
</dbReference>
<sequence>MPVVHALRWDAYRIPLPASFTSAHEELATRQGFILTLQTSEEDIIGLGECAPLPKFSGGTIEDARASFQTLPPLIQGQSLTAALELVYQQVDALPTTVAYALETALLDALGHYYHCSLGTLLALPTLAEPLTSNMLETTRTGLREQVAINTVVGAQTIASAGVLALQAVTNGYTSIKLKVGADIHQAQDLVAAVRATIGPGPQLRLDANEAWTFEQARTILTACEPYNIQYVEQPLARTDLPGMAALRRLTSIPIAADEVLSDLASARLILEAEAADILVIKPQLAGGLRNAQQIIQQATAAGIQCVITSTIESGIGVASALHLAAASPEIQLACGLATLPMLADDLIIENLPIHQGCMTVPTAPGLGVHLDQTALTRYT</sequence>
<evidence type="ECO:0000256" key="1">
    <source>
        <dbReference type="ARBA" id="ARBA00022723"/>
    </source>
</evidence>
<evidence type="ECO:0000313" key="8">
    <source>
        <dbReference type="Proteomes" id="UP000326912"/>
    </source>
</evidence>
<dbReference type="InterPro" id="IPR029017">
    <property type="entry name" value="Enolase-like_N"/>
</dbReference>
<dbReference type="GO" id="GO:0016853">
    <property type="term" value="F:isomerase activity"/>
    <property type="evidence" value="ECO:0007669"/>
    <property type="project" value="UniProtKB-KW"/>
</dbReference>
<evidence type="ECO:0000256" key="4">
    <source>
        <dbReference type="HAMAP-Rule" id="MF_00470"/>
    </source>
</evidence>
<dbReference type="InterPro" id="IPR013342">
    <property type="entry name" value="Mandelate_racemase_C"/>
</dbReference>
<dbReference type="UniPathway" id="UPA00079"/>
<keyword evidence="1 4" id="KW-0479">Metal-binding</keyword>
<dbReference type="EMBL" id="BKZW01000001">
    <property type="protein sequence ID" value="GER86951.1"/>
    <property type="molecule type" value="Genomic_DNA"/>
</dbReference>
<dbReference type="InterPro" id="IPR010196">
    <property type="entry name" value="OSB_synthase_MenC1"/>
</dbReference>
<dbReference type="PANTHER" id="PTHR48073">
    <property type="entry name" value="O-SUCCINYLBENZOATE SYNTHASE-RELATED"/>
    <property type="match status" value="1"/>
</dbReference>
<name>A0A5J4KL50_9CHLR</name>
<evidence type="ECO:0000256" key="2">
    <source>
        <dbReference type="ARBA" id="ARBA00022842"/>
    </source>
</evidence>
<organism evidence="7 8">
    <name type="scientific">Dictyobacter vulcani</name>
    <dbReference type="NCBI Taxonomy" id="2607529"/>
    <lineage>
        <taxon>Bacteria</taxon>
        <taxon>Bacillati</taxon>
        <taxon>Chloroflexota</taxon>
        <taxon>Ktedonobacteria</taxon>
        <taxon>Ktedonobacterales</taxon>
        <taxon>Dictyobacteraceae</taxon>
        <taxon>Dictyobacter</taxon>
    </lineage>
</organism>
<keyword evidence="3 4" id="KW-0456">Lyase</keyword>
<gene>
    <name evidence="4" type="primary">menC</name>
    <name evidence="7" type="ORF">KDW_11130</name>
</gene>
<dbReference type="Pfam" id="PF13378">
    <property type="entry name" value="MR_MLE_C"/>
    <property type="match status" value="1"/>
</dbReference>
<dbReference type="InterPro" id="IPR036849">
    <property type="entry name" value="Enolase-like_C_sf"/>
</dbReference>
<feature type="binding site" evidence="4">
    <location>
        <position position="207"/>
    </location>
    <ligand>
        <name>Mg(2+)</name>
        <dbReference type="ChEBI" id="CHEBI:18420"/>
    </ligand>
</feature>
<evidence type="ECO:0000313" key="7">
    <source>
        <dbReference type="EMBL" id="GER86951.1"/>
    </source>
</evidence>
<comment type="similarity">
    <text evidence="4">Belongs to the mandelate racemase/muconate lactonizing enzyme family. MenC type 1 subfamily.</text>
</comment>
<dbReference type="EC" id="4.2.1.113" evidence="4 5"/>
<dbReference type="Gene3D" id="3.30.390.10">
    <property type="entry name" value="Enolase-like, N-terminal domain"/>
    <property type="match status" value="1"/>
</dbReference>
<dbReference type="NCBIfam" id="TIGR01927">
    <property type="entry name" value="menC_gam_Gplu"/>
    <property type="match status" value="1"/>
</dbReference>
<dbReference type="InterPro" id="IPR029065">
    <property type="entry name" value="Enolase_C-like"/>
</dbReference>
<reference evidence="7 8" key="1">
    <citation type="submission" date="2019-10" db="EMBL/GenBank/DDBJ databases">
        <title>Dictyobacter vulcani sp. nov., within the class Ktedonobacteria, isolated from soil of volcanic Mt. Zao.</title>
        <authorList>
            <person name="Zheng Y."/>
            <person name="Wang C.M."/>
            <person name="Sakai Y."/>
            <person name="Abe K."/>
            <person name="Yokota A."/>
            <person name="Yabe S."/>
        </authorList>
    </citation>
    <scope>NUCLEOTIDE SEQUENCE [LARGE SCALE GENOMIC DNA]</scope>
    <source>
        <strain evidence="7 8">W12</strain>
    </source>
</reference>
<dbReference type="Gene3D" id="3.20.20.120">
    <property type="entry name" value="Enolase-like C-terminal domain"/>
    <property type="match status" value="1"/>
</dbReference>
<evidence type="ECO:0000259" key="6">
    <source>
        <dbReference type="SMART" id="SM00922"/>
    </source>
</evidence>
<protein>
    <recommendedName>
        <fullName evidence="4 5">o-succinylbenzoate synthase</fullName>
        <shortName evidence="4">OSB synthase</shortName>
        <shortName evidence="4">OSBS</shortName>
        <ecNumber evidence="4 5">4.2.1.113</ecNumber>
    </recommendedName>
    <alternativeName>
        <fullName evidence="4">4-(2'-carboxyphenyl)-4-oxybutyric acid synthase</fullName>
    </alternativeName>
    <alternativeName>
        <fullName evidence="4">o-succinylbenzoic acid synthase</fullName>
    </alternativeName>
</protein>
<keyword evidence="7" id="KW-0413">Isomerase</keyword>
<dbReference type="SFLD" id="SFLDF00009">
    <property type="entry name" value="o-succinylbenzoate_synthase"/>
    <property type="match status" value="1"/>
</dbReference>
<feature type="binding site" evidence="4">
    <location>
        <position position="258"/>
    </location>
    <ligand>
        <name>Mg(2+)</name>
        <dbReference type="ChEBI" id="CHEBI:18420"/>
    </ligand>
</feature>
<keyword evidence="4" id="KW-0474">Menaquinone biosynthesis</keyword>
<keyword evidence="8" id="KW-1185">Reference proteome</keyword>
<comment type="pathway">
    <text evidence="4">Quinol/quinone metabolism; 1,4-dihydroxy-2-naphthoate biosynthesis; 1,4-dihydroxy-2-naphthoate from chorismate: step 4/7.</text>
</comment>
<feature type="active site" description="Proton acceptor" evidence="4">
    <location>
        <position position="282"/>
    </location>
</feature>
<comment type="function">
    <text evidence="4">Converts 2-succinyl-6-hydroxy-2,4-cyclohexadiene-1-carboxylate (SHCHC) to 2-succinylbenzoate (OSB).</text>
</comment>
<dbReference type="PANTHER" id="PTHR48073:SF2">
    <property type="entry name" value="O-SUCCINYLBENZOATE SYNTHASE"/>
    <property type="match status" value="1"/>
</dbReference>
<dbReference type="GO" id="GO:0043748">
    <property type="term" value="F:O-succinylbenzoate synthase activity"/>
    <property type="evidence" value="ECO:0007669"/>
    <property type="project" value="UniProtKB-EC"/>
</dbReference>
<keyword evidence="2 4" id="KW-0460">Magnesium</keyword>
<dbReference type="SUPFAM" id="SSF51604">
    <property type="entry name" value="Enolase C-terminal domain-like"/>
    <property type="match status" value="1"/>
</dbReference>
<evidence type="ECO:0000256" key="3">
    <source>
        <dbReference type="ARBA" id="ARBA00023239"/>
    </source>
</evidence>
<dbReference type="HAMAP" id="MF_00470">
    <property type="entry name" value="MenC_1"/>
    <property type="match status" value="1"/>
</dbReference>
<dbReference type="SUPFAM" id="SSF54826">
    <property type="entry name" value="Enolase N-terminal domain-like"/>
    <property type="match status" value="1"/>
</dbReference>
<comment type="caution">
    <text evidence="7">The sequence shown here is derived from an EMBL/GenBank/DDBJ whole genome shotgun (WGS) entry which is preliminary data.</text>
</comment>
<feature type="domain" description="Mandelate racemase/muconate lactonizing enzyme C-terminal" evidence="6">
    <location>
        <begin position="158"/>
        <end position="254"/>
    </location>
</feature>
<comment type="cofactor">
    <cofactor evidence="4">
        <name>a divalent metal cation</name>
        <dbReference type="ChEBI" id="CHEBI:60240"/>
    </cofactor>
</comment>
<accession>A0A5J4KL50</accession>
<dbReference type="SFLD" id="SFLDS00001">
    <property type="entry name" value="Enolase"/>
    <property type="match status" value="1"/>
</dbReference>
<dbReference type="InterPro" id="IPR041338">
    <property type="entry name" value="OSBS_N"/>
</dbReference>
<comment type="catalytic activity">
    <reaction evidence="4">
        <text>(1R,6R)-6-hydroxy-2-succinyl-cyclohexa-2,4-diene-1-carboxylate = 2-succinylbenzoate + H2O</text>
        <dbReference type="Rhea" id="RHEA:10196"/>
        <dbReference type="ChEBI" id="CHEBI:15377"/>
        <dbReference type="ChEBI" id="CHEBI:18325"/>
        <dbReference type="ChEBI" id="CHEBI:58689"/>
        <dbReference type="EC" id="4.2.1.113"/>
    </reaction>
</comment>
<evidence type="ECO:0000256" key="5">
    <source>
        <dbReference type="NCBIfam" id="TIGR01927"/>
    </source>
</evidence>
<dbReference type="SFLD" id="SFLDG00180">
    <property type="entry name" value="muconate_cycloisomerase"/>
    <property type="match status" value="1"/>
</dbReference>
<dbReference type="Proteomes" id="UP000326912">
    <property type="component" value="Unassembled WGS sequence"/>
</dbReference>
<dbReference type="AlphaFoldDB" id="A0A5J4KL50"/>
<dbReference type="SMART" id="SM00922">
    <property type="entry name" value="MR_MLE"/>
    <property type="match status" value="1"/>
</dbReference>
<dbReference type="Pfam" id="PF21508">
    <property type="entry name" value="MenC_N"/>
    <property type="match status" value="1"/>
</dbReference>
<dbReference type="CDD" id="cd03320">
    <property type="entry name" value="OSBS"/>
    <property type="match status" value="1"/>
</dbReference>
<dbReference type="GO" id="GO:0009234">
    <property type="term" value="P:menaquinone biosynthetic process"/>
    <property type="evidence" value="ECO:0007669"/>
    <property type="project" value="UniProtKB-UniRule"/>
</dbReference>
<proteinExistence type="inferred from homology"/>
<feature type="active site" description="Proton donor" evidence="4">
    <location>
        <position position="179"/>
    </location>
</feature>
<dbReference type="UniPathway" id="UPA01057">
    <property type="reaction ID" value="UER00165"/>
</dbReference>
<comment type="pathway">
    <text evidence="4">Quinol/quinone metabolism; menaquinone biosynthesis.</text>
</comment>
<feature type="binding site" evidence="4">
    <location>
        <position position="233"/>
    </location>
    <ligand>
        <name>Mg(2+)</name>
        <dbReference type="ChEBI" id="CHEBI:18420"/>
    </ligand>
</feature>